<keyword evidence="3" id="KW-1185">Reference proteome</keyword>
<evidence type="ECO:0000313" key="2">
    <source>
        <dbReference type="EMBL" id="KAJ8400634.1"/>
    </source>
</evidence>
<dbReference type="AlphaFoldDB" id="A0AAD7WLN9"/>
<proteinExistence type="predicted"/>
<feature type="region of interest" description="Disordered" evidence="1">
    <location>
        <begin position="148"/>
        <end position="175"/>
    </location>
</feature>
<gene>
    <name evidence="2" type="ORF">AAFF_G00394030</name>
</gene>
<evidence type="ECO:0000313" key="3">
    <source>
        <dbReference type="Proteomes" id="UP001221898"/>
    </source>
</evidence>
<feature type="compositionally biased region" description="Polar residues" evidence="1">
    <location>
        <begin position="19"/>
        <end position="28"/>
    </location>
</feature>
<dbReference type="Proteomes" id="UP001221898">
    <property type="component" value="Unassembled WGS sequence"/>
</dbReference>
<feature type="compositionally biased region" description="Low complexity" evidence="1">
    <location>
        <begin position="1"/>
        <end position="18"/>
    </location>
</feature>
<name>A0AAD7WLN9_9TELE</name>
<organism evidence="2 3">
    <name type="scientific">Aldrovandia affinis</name>
    <dbReference type="NCBI Taxonomy" id="143900"/>
    <lineage>
        <taxon>Eukaryota</taxon>
        <taxon>Metazoa</taxon>
        <taxon>Chordata</taxon>
        <taxon>Craniata</taxon>
        <taxon>Vertebrata</taxon>
        <taxon>Euteleostomi</taxon>
        <taxon>Actinopterygii</taxon>
        <taxon>Neopterygii</taxon>
        <taxon>Teleostei</taxon>
        <taxon>Notacanthiformes</taxon>
        <taxon>Halosauridae</taxon>
        <taxon>Aldrovandia</taxon>
    </lineage>
</organism>
<evidence type="ECO:0000256" key="1">
    <source>
        <dbReference type="SAM" id="MobiDB-lite"/>
    </source>
</evidence>
<protein>
    <submittedName>
        <fullName evidence="2">Uncharacterized protein</fullName>
    </submittedName>
</protein>
<comment type="caution">
    <text evidence="2">The sequence shown here is derived from an EMBL/GenBank/DDBJ whole genome shotgun (WGS) entry which is preliminary data.</text>
</comment>
<reference evidence="2" key="1">
    <citation type="journal article" date="2023" name="Science">
        <title>Genome structures resolve the early diversification of teleost fishes.</title>
        <authorList>
            <person name="Parey E."/>
            <person name="Louis A."/>
            <person name="Montfort J."/>
            <person name="Bouchez O."/>
            <person name="Roques C."/>
            <person name="Iampietro C."/>
            <person name="Lluch J."/>
            <person name="Castinel A."/>
            <person name="Donnadieu C."/>
            <person name="Desvignes T."/>
            <person name="Floi Bucao C."/>
            <person name="Jouanno E."/>
            <person name="Wen M."/>
            <person name="Mejri S."/>
            <person name="Dirks R."/>
            <person name="Jansen H."/>
            <person name="Henkel C."/>
            <person name="Chen W.J."/>
            <person name="Zahm M."/>
            <person name="Cabau C."/>
            <person name="Klopp C."/>
            <person name="Thompson A.W."/>
            <person name="Robinson-Rechavi M."/>
            <person name="Braasch I."/>
            <person name="Lecointre G."/>
            <person name="Bobe J."/>
            <person name="Postlethwait J.H."/>
            <person name="Berthelot C."/>
            <person name="Roest Crollius H."/>
            <person name="Guiguen Y."/>
        </authorList>
    </citation>
    <scope>NUCLEOTIDE SEQUENCE</scope>
    <source>
        <strain evidence="2">NC1722</strain>
    </source>
</reference>
<dbReference type="EMBL" id="JAINUG010000075">
    <property type="protein sequence ID" value="KAJ8400634.1"/>
    <property type="molecule type" value="Genomic_DNA"/>
</dbReference>
<feature type="compositionally biased region" description="Basic and acidic residues" evidence="1">
    <location>
        <begin position="150"/>
        <end position="162"/>
    </location>
</feature>
<sequence>MAASPPVVGSPRPRVTSSQTRSPTNSPQERPWPIFHGSVDPASDDDSAHGDANHNLSTSPVLQGQYGRAQWDDPNLAGVRSQIQKVRLQRKADTSAPTVPEPQPRMMGGASCRPPGNPQPEGGEGHVVPCTSVLDVWGSRPCGAALSGHGRIDADGPRKQPTELRTGLDPGQYGRAQWDDPNLAGARSQNQEVDGRFLTDKTPEKPYFTIRNMLLYQIDNRPRRRAHAAAGAPGSPEEAARDLVNCSQELMPQQLQQTKGLVEQHTDVFSVQPGCTTVIQHHIETAPGVKVQIHPYRVPAGQCDVIRAEVKKIC</sequence>
<accession>A0AAD7WLN9</accession>
<feature type="region of interest" description="Disordered" evidence="1">
    <location>
        <begin position="1"/>
        <end position="123"/>
    </location>
</feature>